<reference evidence="8" key="2">
    <citation type="journal article" date="2024" name="Antonie Van Leeuwenhoek">
        <title>Roseihalotalea indica gen. nov., sp. nov., a halophilic Bacteroidetes from mesopelagic Southwest Indian Ocean with higher carbohydrate metabolic potential.</title>
        <authorList>
            <person name="Chen B."/>
            <person name="Zhang M."/>
            <person name="Lin D."/>
            <person name="Ye J."/>
            <person name="Tang K."/>
        </authorList>
    </citation>
    <scope>NUCLEOTIDE SEQUENCE</scope>
    <source>
        <strain evidence="8">TK19036</strain>
    </source>
</reference>
<dbReference type="EMBL" id="CP120682">
    <property type="protein sequence ID" value="WKN34845.1"/>
    <property type="molecule type" value="Genomic_DNA"/>
</dbReference>
<dbReference type="Gene3D" id="1.25.40.390">
    <property type="match status" value="1"/>
</dbReference>
<dbReference type="Pfam" id="PF14322">
    <property type="entry name" value="SusD-like_3"/>
    <property type="match status" value="1"/>
</dbReference>
<dbReference type="PROSITE" id="PS51257">
    <property type="entry name" value="PROKAR_LIPOPROTEIN"/>
    <property type="match status" value="1"/>
</dbReference>
<reference evidence="8" key="1">
    <citation type="journal article" date="2023" name="Comput. Struct. Biotechnol. J.">
        <title>Discovery of a novel marine Bacteroidetes with a rich repertoire of carbohydrate-active enzymes.</title>
        <authorList>
            <person name="Chen B."/>
            <person name="Liu G."/>
            <person name="Chen Q."/>
            <person name="Wang H."/>
            <person name="Liu L."/>
            <person name="Tang K."/>
        </authorList>
    </citation>
    <scope>NUCLEOTIDE SEQUENCE</scope>
    <source>
        <strain evidence="8">TK19036</strain>
    </source>
</reference>
<evidence type="ECO:0000259" key="7">
    <source>
        <dbReference type="Pfam" id="PF14322"/>
    </source>
</evidence>
<accession>A0AA49GLM2</accession>
<evidence type="ECO:0000256" key="4">
    <source>
        <dbReference type="ARBA" id="ARBA00023136"/>
    </source>
</evidence>
<keyword evidence="4" id="KW-0472">Membrane</keyword>
<dbReference type="CDD" id="cd08977">
    <property type="entry name" value="SusD"/>
    <property type="match status" value="1"/>
</dbReference>
<keyword evidence="5" id="KW-0998">Cell outer membrane</keyword>
<name>A0AA49GLM2_9BACT</name>
<keyword evidence="3" id="KW-0732">Signal</keyword>
<comment type="similarity">
    <text evidence="2">Belongs to the SusD family.</text>
</comment>
<evidence type="ECO:0000256" key="1">
    <source>
        <dbReference type="ARBA" id="ARBA00004442"/>
    </source>
</evidence>
<organism evidence="8">
    <name type="scientific">Roseihalotalea indica</name>
    <dbReference type="NCBI Taxonomy" id="2867963"/>
    <lineage>
        <taxon>Bacteria</taxon>
        <taxon>Pseudomonadati</taxon>
        <taxon>Bacteroidota</taxon>
        <taxon>Cytophagia</taxon>
        <taxon>Cytophagales</taxon>
        <taxon>Catalimonadaceae</taxon>
        <taxon>Roseihalotalea</taxon>
    </lineage>
</organism>
<feature type="domain" description="RagB/SusD" evidence="6">
    <location>
        <begin position="355"/>
        <end position="487"/>
    </location>
</feature>
<gene>
    <name evidence="8" type="ORF">K4G66_20945</name>
</gene>
<evidence type="ECO:0000256" key="3">
    <source>
        <dbReference type="ARBA" id="ARBA00022729"/>
    </source>
</evidence>
<dbReference type="InterPro" id="IPR033985">
    <property type="entry name" value="SusD-like_N"/>
</dbReference>
<sequence>MKYYIILTGILLFTLSSCEDLLDIPSETELSTGSFFQTREDFEKAVNGVYEPLRAFYEVGANAGSGAMVMGEMHSDNVRYSYNLAFRATISQEDIADFIYDPANAAVTLRYQTSYLIIGRANEVLARIDDTDFDQAFKDNIKGQSLFLRAFSYFDLVQYYGEVPLHLQPSTSFDDVALPLSSVDDVYAQIIQDASEAASLLPSVEDQAPGKATSGTANTLLGNVYVVLEEWANAETALKKVTGYSLLSDYAEVFLPGNKGNSEMIFEAQFAQSAPQFASNFMFWFWPQPITAAEITTIYEDNGIAPPADIQARSQGGIMIPSPDLVAAYEAGDRRLDATIGFGMANGIMMPYAKKYLQPADNFLREDTNWPIYRYAEVLLFLAEALHNQGNDAEALTYVNQVRDRVGLAPLASLTDDDILQERRVELALENKRWLDLVRTDRVEEVIRPYGDRIRANPEDYYFPADVELRPSAFQDFSKTFPLPAAEALLSPYF</sequence>
<dbReference type="AlphaFoldDB" id="A0AA49GLM2"/>
<evidence type="ECO:0000259" key="6">
    <source>
        <dbReference type="Pfam" id="PF07980"/>
    </source>
</evidence>
<dbReference type="GO" id="GO:0009279">
    <property type="term" value="C:cell outer membrane"/>
    <property type="evidence" value="ECO:0007669"/>
    <property type="project" value="UniProtKB-SubCell"/>
</dbReference>
<dbReference type="InterPro" id="IPR011990">
    <property type="entry name" value="TPR-like_helical_dom_sf"/>
</dbReference>
<evidence type="ECO:0000256" key="2">
    <source>
        <dbReference type="ARBA" id="ARBA00006275"/>
    </source>
</evidence>
<protein>
    <submittedName>
        <fullName evidence="8">RagB/SusD family nutrient uptake outer membrane protein</fullName>
    </submittedName>
</protein>
<dbReference type="SUPFAM" id="SSF48452">
    <property type="entry name" value="TPR-like"/>
    <property type="match status" value="1"/>
</dbReference>
<dbReference type="Pfam" id="PF07980">
    <property type="entry name" value="SusD_RagB"/>
    <property type="match status" value="1"/>
</dbReference>
<evidence type="ECO:0000313" key="8">
    <source>
        <dbReference type="EMBL" id="WKN34845.1"/>
    </source>
</evidence>
<dbReference type="InterPro" id="IPR012944">
    <property type="entry name" value="SusD_RagB_dom"/>
</dbReference>
<proteinExistence type="inferred from homology"/>
<comment type="subcellular location">
    <subcellularLocation>
        <location evidence="1">Cell outer membrane</location>
    </subcellularLocation>
</comment>
<feature type="domain" description="SusD-like N-terminal" evidence="7">
    <location>
        <begin position="72"/>
        <end position="225"/>
    </location>
</feature>
<evidence type="ECO:0000256" key="5">
    <source>
        <dbReference type="ARBA" id="ARBA00023237"/>
    </source>
</evidence>